<organism evidence="5 6">
    <name type="scientific">Paludibaculum fermentans</name>
    <dbReference type="NCBI Taxonomy" id="1473598"/>
    <lineage>
        <taxon>Bacteria</taxon>
        <taxon>Pseudomonadati</taxon>
        <taxon>Acidobacteriota</taxon>
        <taxon>Terriglobia</taxon>
        <taxon>Bryobacterales</taxon>
        <taxon>Bryobacteraceae</taxon>
        <taxon>Paludibaculum</taxon>
    </lineage>
</organism>
<dbReference type="InterPro" id="IPR050155">
    <property type="entry name" value="HAD-like_hydrolase_sf"/>
</dbReference>
<dbReference type="Gene3D" id="3.40.50.1000">
    <property type="entry name" value="HAD superfamily/HAD-like"/>
    <property type="match status" value="1"/>
</dbReference>
<dbReference type="SFLD" id="SFLDG01129">
    <property type="entry name" value="C1.5:_HAD__Beta-PGM__Phosphata"/>
    <property type="match status" value="1"/>
</dbReference>
<dbReference type="PANTHER" id="PTHR43434">
    <property type="entry name" value="PHOSPHOGLYCOLATE PHOSPHATASE"/>
    <property type="match status" value="1"/>
</dbReference>
<dbReference type="InterPro" id="IPR023214">
    <property type="entry name" value="HAD_sf"/>
</dbReference>
<keyword evidence="5" id="KW-0378">Hydrolase</keyword>
<reference evidence="5 6" key="1">
    <citation type="submission" date="2020-10" db="EMBL/GenBank/DDBJ databases">
        <title>Complete genome sequence of Paludibaculum fermentans P105T, a facultatively anaerobic acidobacterium capable of dissimilatory Fe(III) reduction.</title>
        <authorList>
            <person name="Dedysh S.N."/>
            <person name="Beletsky A.V."/>
            <person name="Kulichevskaya I.S."/>
            <person name="Mardanov A.V."/>
            <person name="Ravin N.V."/>
        </authorList>
    </citation>
    <scope>NUCLEOTIDE SEQUENCE [LARGE SCALE GENOMIC DNA]</scope>
    <source>
        <strain evidence="5 6">P105</strain>
    </source>
</reference>
<evidence type="ECO:0000313" key="5">
    <source>
        <dbReference type="EMBL" id="QOY92137.1"/>
    </source>
</evidence>
<comment type="pathway">
    <text evidence="2">Organic acid metabolism; glycolate biosynthesis; glycolate from 2-phosphoglycolate: step 1/1.</text>
</comment>
<dbReference type="Pfam" id="PF00702">
    <property type="entry name" value="Hydrolase"/>
    <property type="match status" value="1"/>
</dbReference>
<dbReference type="EMBL" id="CP063849">
    <property type="protein sequence ID" value="QOY92137.1"/>
    <property type="molecule type" value="Genomic_DNA"/>
</dbReference>
<evidence type="ECO:0000256" key="3">
    <source>
        <dbReference type="ARBA" id="ARBA00006171"/>
    </source>
</evidence>
<dbReference type="AlphaFoldDB" id="A0A7S7SN92"/>
<proteinExistence type="inferred from homology"/>
<dbReference type="GO" id="GO:0008967">
    <property type="term" value="F:phosphoglycolate phosphatase activity"/>
    <property type="evidence" value="ECO:0007669"/>
    <property type="project" value="UniProtKB-EC"/>
</dbReference>
<comment type="catalytic activity">
    <reaction evidence="1">
        <text>2-phosphoglycolate + H2O = glycolate + phosphate</text>
        <dbReference type="Rhea" id="RHEA:14369"/>
        <dbReference type="ChEBI" id="CHEBI:15377"/>
        <dbReference type="ChEBI" id="CHEBI:29805"/>
        <dbReference type="ChEBI" id="CHEBI:43474"/>
        <dbReference type="ChEBI" id="CHEBI:58033"/>
        <dbReference type="EC" id="3.1.3.18"/>
    </reaction>
</comment>
<accession>A0A7S7SN92</accession>
<dbReference type="SFLD" id="SFLDS00003">
    <property type="entry name" value="Haloacid_Dehalogenase"/>
    <property type="match status" value="1"/>
</dbReference>
<gene>
    <name evidence="5" type="ORF">IRI77_25660</name>
</gene>
<dbReference type="EC" id="3.1.3.18" evidence="4"/>
<evidence type="ECO:0000256" key="4">
    <source>
        <dbReference type="ARBA" id="ARBA00013078"/>
    </source>
</evidence>
<dbReference type="InterPro" id="IPR036412">
    <property type="entry name" value="HAD-like_sf"/>
</dbReference>
<comment type="similarity">
    <text evidence="3">Belongs to the HAD-like hydrolase superfamily. CbbY/CbbZ/Gph/YieH family.</text>
</comment>
<evidence type="ECO:0000256" key="2">
    <source>
        <dbReference type="ARBA" id="ARBA00004818"/>
    </source>
</evidence>
<dbReference type="KEGG" id="pfer:IRI77_25660"/>
<dbReference type="Proteomes" id="UP000593892">
    <property type="component" value="Chromosome"/>
</dbReference>
<name>A0A7S7SN92_PALFE</name>
<keyword evidence="6" id="KW-1185">Reference proteome</keyword>
<protein>
    <recommendedName>
        <fullName evidence="4">phosphoglycolate phosphatase</fullName>
        <ecNumber evidence="4">3.1.3.18</ecNumber>
    </recommendedName>
</protein>
<dbReference type="GO" id="GO:0005829">
    <property type="term" value="C:cytosol"/>
    <property type="evidence" value="ECO:0007669"/>
    <property type="project" value="TreeGrafter"/>
</dbReference>
<dbReference type="GO" id="GO:0006281">
    <property type="term" value="P:DNA repair"/>
    <property type="evidence" value="ECO:0007669"/>
    <property type="project" value="TreeGrafter"/>
</dbReference>
<dbReference type="PANTHER" id="PTHR43434:SF1">
    <property type="entry name" value="PHOSPHOGLYCOLATE PHOSPHATASE"/>
    <property type="match status" value="1"/>
</dbReference>
<dbReference type="SUPFAM" id="SSF56784">
    <property type="entry name" value="HAD-like"/>
    <property type="match status" value="1"/>
</dbReference>
<evidence type="ECO:0000256" key="1">
    <source>
        <dbReference type="ARBA" id="ARBA00000830"/>
    </source>
</evidence>
<sequence>MPGAGSASGAKVALFDFDGTLSLIRAGWADVMVPMMVEELASTKTGESEAELSAIVRDFVDRLTGKQTIYQMFELASQVEKRGGTPAEPLVYKRRYLDLLQERIADRLKELKEGGSKEKHMVPGSIELLELLRSRGMTLYLASGTDESYMKAEADLLGVTPYFNGGVFGALDDYKSFSKKILIERIIAGAECDGHEILGFGDGYVEIENVKSVGGVAVGVATDEGECLVIDGWKRNRLAGVGADYIVPNYLGLSELSRHLFPA</sequence>
<evidence type="ECO:0000313" key="6">
    <source>
        <dbReference type="Proteomes" id="UP000593892"/>
    </source>
</evidence>